<dbReference type="InterPro" id="IPR017896">
    <property type="entry name" value="4Fe4S_Fe-S-bd"/>
</dbReference>
<dbReference type="PANTHER" id="PTHR43578">
    <property type="entry name" value="NADH-QUINONE OXIDOREDUCTASE SUBUNIT F"/>
    <property type="match status" value="1"/>
</dbReference>
<dbReference type="SMART" id="SM00928">
    <property type="entry name" value="NADH_4Fe-4S"/>
    <property type="match status" value="1"/>
</dbReference>
<dbReference type="GO" id="GO:0046872">
    <property type="term" value="F:metal ion binding"/>
    <property type="evidence" value="ECO:0007669"/>
    <property type="project" value="UniProtKB-KW"/>
</dbReference>
<keyword evidence="5" id="KW-0411">Iron-sulfur</keyword>
<keyword evidence="2" id="KW-0004">4Fe-4S</keyword>
<dbReference type="EMBL" id="CP014862">
    <property type="protein sequence ID" value="ASJ02785.1"/>
    <property type="molecule type" value="Genomic_DNA"/>
</dbReference>
<dbReference type="SUPFAM" id="SSF52833">
    <property type="entry name" value="Thioredoxin-like"/>
    <property type="match status" value="1"/>
</dbReference>
<evidence type="ECO:0000256" key="3">
    <source>
        <dbReference type="ARBA" id="ARBA00022723"/>
    </source>
</evidence>
<evidence type="ECO:0000256" key="1">
    <source>
        <dbReference type="ARBA" id="ARBA00007523"/>
    </source>
</evidence>
<protein>
    <submittedName>
        <fullName evidence="7">NADH dehydrogenase</fullName>
    </submittedName>
</protein>
<keyword evidence="4" id="KW-0408">Iron</keyword>
<dbReference type="Pfam" id="PF13237">
    <property type="entry name" value="Fer4_10"/>
    <property type="match status" value="1"/>
</dbReference>
<dbReference type="GO" id="GO:0051539">
    <property type="term" value="F:4 iron, 4 sulfur cluster binding"/>
    <property type="evidence" value="ECO:0007669"/>
    <property type="project" value="UniProtKB-KW"/>
</dbReference>
<dbReference type="FunFam" id="3.40.50.11540:FF:000001">
    <property type="entry name" value="NADH dehydrogenase [ubiquinone] flavoprotein 1, mitochondrial"/>
    <property type="match status" value="1"/>
</dbReference>
<evidence type="ECO:0000256" key="2">
    <source>
        <dbReference type="ARBA" id="ARBA00022485"/>
    </source>
</evidence>
<dbReference type="Gene3D" id="3.40.50.11540">
    <property type="entry name" value="NADH-ubiquinone oxidoreductase 51kDa subunit"/>
    <property type="match status" value="1"/>
</dbReference>
<reference evidence="7 8" key="1">
    <citation type="submission" date="2016-03" db="EMBL/GenBank/DDBJ databases">
        <title>Complete genome sequence of Thermococcus profundus strain DT5432.</title>
        <authorList>
            <person name="Oger P.M."/>
        </authorList>
    </citation>
    <scope>NUCLEOTIDE SEQUENCE [LARGE SCALE GENOMIC DNA]</scope>
    <source>
        <strain evidence="7 8">DT 5432</strain>
    </source>
</reference>
<dbReference type="Proteomes" id="UP000250179">
    <property type="component" value="Chromosome"/>
</dbReference>
<dbReference type="PROSITE" id="PS00198">
    <property type="entry name" value="4FE4S_FER_1"/>
    <property type="match status" value="1"/>
</dbReference>
<keyword evidence="8" id="KW-1185">Reference proteome</keyword>
<dbReference type="InterPro" id="IPR017900">
    <property type="entry name" value="4Fe4S_Fe_S_CS"/>
</dbReference>
<dbReference type="InterPro" id="IPR011538">
    <property type="entry name" value="Nuo51_FMN-bd"/>
</dbReference>
<dbReference type="GeneID" id="33319893"/>
<dbReference type="Gene3D" id="1.20.1440.230">
    <property type="entry name" value="NADH-ubiquinone oxidoreductase 51kDa subunit, iron-sulphur binding domain"/>
    <property type="match status" value="1"/>
</dbReference>
<dbReference type="Gene3D" id="3.10.20.600">
    <property type="match status" value="1"/>
</dbReference>
<feature type="domain" description="4Fe-4S ferredoxin-type" evidence="6">
    <location>
        <begin position="538"/>
        <end position="567"/>
    </location>
</feature>
<evidence type="ECO:0000256" key="4">
    <source>
        <dbReference type="ARBA" id="ARBA00023004"/>
    </source>
</evidence>
<dbReference type="CDD" id="cd02980">
    <property type="entry name" value="TRX_Fd_family"/>
    <property type="match status" value="1"/>
</dbReference>
<accession>A0A2Z2MDT6</accession>
<dbReference type="InterPro" id="IPR019575">
    <property type="entry name" value="Nuop51_4Fe4S-bd"/>
</dbReference>
<dbReference type="SUPFAM" id="SSF142984">
    <property type="entry name" value="Nqo1 middle domain-like"/>
    <property type="match status" value="1"/>
</dbReference>
<dbReference type="SUPFAM" id="SSF54862">
    <property type="entry name" value="4Fe-4S ferredoxins"/>
    <property type="match status" value="1"/>
</dbReference>
<dbReference type="InterPro" id="IPR037225">
    <property type="entry name" value="Nuo51_FMN-bd_sf"/>
</dbReference>
<feature type="domain" description="4Fe-4S ferredoxin-type" evidence="6">
    <location>
        <begin position="568"/>
        <end position="597"/>
    </location>
</feature>
<dbReference type="KEGG" id="tprf:A3L09_05720"/>
<dbReference type="RefSeq" id="WP_088858041.1">
    <property type="nucleotide sequence ID" value="NZ_CP014862.1"/>
</dbReference>
<dbReference type="NCBIfam" id="NF010120">
    <property type="entry name" value="PRK13596.1"/>
    <property type="match status" value="1"/>
</dbReference>
<dbReference type="Pfam" id="PF10589">
    <property type="entry name" value="NADH_4Fe-4S"/>
    <property type="match status" value="1"/>
</dbReference>
<evidence type="ECO:0000256" key="5">
    <source>
        <dbReference type="ARBA" id="ARBA00023014"/>
    </source>
</evidence>
<dbReference type="Gene3D" id="6.10.250.1450">
    <property type="match status" value="1"/>
</dbReference>
<dbReference type="Pfam" id="PF10531">
    <property type="entry name" value="SLBB"/>
    <property type="match status" value="1"/>
</dbReference>
<evidence type="ECO:0000313" key="7">
    <source>
        <dbReference type="EMBL" id="ASJ02785.1"/>
    </source>
</evidence>
<dbReference type="InterPro" id="IPR019554">
    <property type="entry name" value="Soluble_ligand-bd"/>
</dbReference>
<sequence length="600" mass="66180">MSEVKAIAVGMNSCGIAAGAKETYEAIKRELEERELDIKLKIVGCVGMCYREPLVDVITGDGIITYGHVDPKKVPRIIEEHVINGKPVEEWVVKRDWWENGERKTWDVDGYFAKQKKIVLENSGYIDPENIDEYIAVGGYEALKKALKMEPEEIIEVITKSGLRGRGGAGFPTGLKWKFTRQAKGDEKYIVCNADEGDPGAFMDRNVLEGDPHRVIEGMIIGAYAIGATKGFIYVRAEYPLAIRRLKIALQQARERGFLGENILGSGFSFDIVIKEGAGAFVCGEETALIASIEGKRGMPRPRPPYPAQKGLFGKPTNINNVETWANVPWIIRHGWEAYASLGTEKSKGTKVFALSGKIKHGGNVEVPMGITLREILYEIGGGTKTGKRIKAVQLGGPSGGCIPEELFDTPVDYESVNATGAIMGSGGMVVMDEDTCMVDVAKFFLDFTVKESCGKCTFCRIGTKRMWEILDKFTRGEATEEDLEKLERLAYQVKAGSLCGLGQTAPNPVLTTLRYFREEYIEHINGRCPAKVCKPLIRYVIIADKCTGCTACAIFCPVKAISGERLKPHFIDQEACIKCGTCYEVCRFNAIEILTGRDE</sequence>
<dbReference type="SUPFAM" id="SSF140490">
    <property type="entry name" value="Nqo1C-terminal domain-like"/>
    <property type="match status" value="1"/>
</dbReference>
<keyword evidence="3" id="KW-0479">Metal-binding</keyword>
<dbReference type="OrthoDB" id="297477at2157"/>
<dbReference type="InterPro" id="IPR036249">
    <property type="entry name" value="Thioredoxin-like_sf"/>
</dbReference>
<proteinExistence type="inferred from homology"/>
<evidence type="ECO:0000313" key="8">
    <source>
        <dbReference type="Proteomes" id="UP000250179"/>
    </source>
</evidence>
<dbReference type="SUPFAM" id="SSF142019">
    <property type="entry name" value="Nqo1 FMN-binding domain-like"/>
    <property type="match status" value="1"/>
</dbReference>
<dbReference type="Gene3D" id="3.40.30.10">
    <property type="entry name" value="Glutaredoxin"/>
    <property type="match status" value="1"/>
</dbReference>
<dbReference type="PANTHER" id="PTHR43578:SF3">
    <property type="entry name" value="NADH-QUINONE OXIDOREDUCTASE SUBUNIT F"/>
    <property type="match status" value="1"/>
</dbReference>
<comment type="similarity">
    <text evidence="1">Belongs to the complex I 51 kDa subunit family.</text>
</comment>
<gene>
    <name evidence="7" type="ORF">A3L09_05720</name>
</gene>
<dbReference type="FunFam" id="1.20.1440.230:FF:000001">
    <property type="entry name" value="Mitochondrial NADH dehydrogenase flavoprotein 1"/>
    <property type="match status" value="1"/>
</dbReference>
<dbReference type="PROSITE" id="PS51379">
    <property type="entry name" value="4FE4S_FER_2"/>
    <property type="match status" value="2"/>
</dbReference>
<name>A0A2Z2MDT6_THEPR</name>
<organism evidence="7 8">
    <name type="scientific">Thermococcus profundus</name>
    <dbReference type="NCBI Taxonomy" id="49899"/>
    <lineage>
        <taxon>Archaea</taxon>
        <taxon>Methanobacteriati</taxon>
        <taxon>Methanobacteriota</taxon>
        <taxon>Thermococci</taxon>
        <taxon>Thermococcales</taxon>
        <taxon>Thermococcaceae</taxon>
        <taxon>Thermococcus</taxon>
    </lineage>
</organism>
<dbReference type="Gene3D" id="3.30.70.20">
    <property type="match status" value="1"/>
</dbReference>
<dbReference type="InterPro" id="IPR037207">
    <property type="entry name" value="Nuop51_4Fe4S-bd_sf"/>
</dbReference>
<dbReference type="Pfam" id="PF01512">
    <property type="entry name" value="Complex1_51K"/>
    <property type="match status" value="1"/>
</dbReference>
<evidence type="ECO:0000259" key="6">
    <source>
        <dbReference type="PROSITE" id="PS51379"/>
    </source>
</evidence>
<dbReference type="AlphaFoldDB" id="A0A2Z2MDT6"/>
<dbReference type="GO" id="GO:0016491">
    <property type="term" value="F:oxidoreductase activity"/>
    <property type="evidence" value="ECO:0007669"/>
    <property type="project" value="UniProtKB-ARBA"/>
</dbReference>